<dbReference type="Pfam" id="PF13007">
    <property type="entry name" value="LZ_Tnp_IS66"/>
    <property type="match status" value="1"/>
</dbReference>
<gene>
    <name evidence="4" type="ORF">ACFOUY_09020</name>
</gene>
<dbReference type="EMBL" id="JBHSBY010000064">
    <property type="protein sequence ID" value="MFC4196837.1"/>
    <property type="molecule type" value="Genomic_DNA"/>
</dbReference>
<dbReference type="InterPro" id="IPR024474">
    <property type="entry name" value="Znf_dom_IS66"/>
</dbReference>
<feature type="domain" description="Transposase TnpC homeodomain" evidence="3">
    <location>
        <begin position="85"/>
        <end position="159"/>
    </location>
</feature>
<organism evidence="4 5">
    <name type="scientific">Pedobacter jamesrossensis</name>
    <dbReference type="NCBI Taxonomy" id="1908238"/>
    <lineage>
        <taxon>Bacteria</taxon>
        <taxon>Pseudomonadati</taxon>
        <taxon>Bacteroidota</taxon>
        <taxon>Sphingobacteriia</taxon>
        <taxon>Sphingobacteriales</taxon>
        <taxon>Sphingobacteriaceae</taxon>
        <taxon>Pedobacter</taxon>
    </lineage>
</organism>
<dbReference type="Pfam" id="PF13005">
    <property type="entry name" value="zf-IS66"/>
    <property type="match status" value="1"/>
</dbReference>
<dbReference type="Proteomes" id="UP001595792">
    <property type="component" value="Unassembled WGS sequence"/>
</dbReference>
<dbReference type="InterPro" id="IPR004291">
    <property type="entry name" value="Transposase_IS66_central"/>
</dbReference>
<feature type="domain" description="Transposase IS66 zinc-finger binding" evidence="2">
    <location>
        <begin position="170"/>
        <end position="199"/>
    </location>
</feature>
<sequence>MPDTFKMRIFMPMNSSTTVDKITLESLFFRMNAMESKYEKIIADKDAKYEAIIADKDAQLLKLTHGIEAKYEAIIADKDAQILKLTHELAQLKKMIFGSKSERFVPASLPEQLTMGFSPDAIFPDPKIQQVSYVRKDPAKPTLHQGRKPLPAGLPREQIIIQPKADVAGMKKIGEEITEELEYTPGKLFVRQYIRPKYADPKTGGIVCAELPERPITKGIAGPALLSHIVINKFVDHLPIYRQVQQFEREGVSLSASTINDWLTACCNLLQPLYDQMLNAVVSTNYILADETPIKVMDKAKKGTTHRGYHWLYYSPQIRMVYFDYRPGRSREGPREILEGFSGFLGTDGYSGYDMFDNNKQITRLCCWAHARRKFDESLQNDQARATLALQQIQQLYQIERTCKENRYSHEQIREIRQQKALPILNTFKEWLIQNYREVLPSSVIGKAIAYTLNLWNKLTVYLQDGKLHIDNN</sequence>
<evidence type="ECO:0000259" key="1">
    <source>
        <dbReference type="Pfam" id="PF03050"/>
    </source>
</evidence>
<reference evidence="5" key="1">
    <citation type="journal article" date="2019" name="Int. J. Syst. Evol. Microbiol.">
        <title>The Global Catalogue of Microorganisms (GCM) 10K type strain sequencing project: providing services to taxonomists for standard genome sequencing and annotation.</title>
        <authorList>
            <consortium name="The Broad Institute Genomics Platform"/>
            <consortium name="The Broad Institute Genome Sequencing Center for Infectious Disease"/>
            <person name="Wu L."/>
            <person name="Ma J."/>
        </authorList>
    </citation>
    <scope>NUCLEOTIDE SEQUENCE [LARGE SCALE GENOMIC DNA]</scope>
    <source>
        <strain evidence="5">CCM 8689</strain>
    </source>
</reference>
<comment type="caution">
    <text evidence="4">The sequence shown here is derived from an EMBL/GenBank/DDBJ whole genome shotgun (WGS) entry which is preliminary data.</text>
</comment>
<protein>
    <submittedName>
        <fullName evidence="4">IS66 family transposase</fullName>
    </submittedName>
</protein>
<dbReference type="InterPro" id="IPR052344">
    <property type="entry name" value="Transposase-related"/>
</dbReference>
<dbReference type="InterPro" id="IPR024463">
    <property type="entry name" value="Transposase_TnpC_homeodom"/>
</dbReference>
<dbReference type="PANTHER" id="PTHR33678">
    <property type="entry name" value="BLL1576 PROTEIN"/>
    <property type="match status" value="1"/>
</dbReference>
<evidence type="ECO:0000259" key="3">
    <source>
        <dbReference type="Pfam" id="PF13007"/>
    </source>
</evidence>
<dbReference type="Pfam" id="PF03050">
    <property type="entry name" value="DDE_Tnp_IS66"/>
    <property type="match status" value="1"/>
</dbReference>
<dbReference type="PANTHER" id="PTHR33678:SF1">
    <property type="entry name" value="BLL1576 PROTEIN"/>
    <property type="match status" value="1"/>
</dbReference>
<dbReference type="RefSeq" id="WP_378960177.1">
    <property type="nucleotide sequence ID" value="NZ_JBHSBY010000064.1"/>
</dbReference>
<evidence type="ECO:0000259" key="2">
    <source>
        <dbReference type="Pfam" id="PF13005"/>
    </source>
</evidence>
<feature type="domain" description="Transposase IS66 central" evidence="1">
    <location>
        <begin position="218"/>
        <end position="473"/>
    </location>
</feature>
<accession>A0ABV8NMN8</accession>
<dbReference type="NCBIfam" id="NF033517">
    <property type="entry name" value="transpos_IS66"/>
    <property type="match status" value="1"/>
</dbReference>
<keyword evidence="5" id="KW-1185">Reference proteome</keyword>
<evidence type="ECO:0000313" key="4">
    <source>
        <dbReference type="EMBL" id="MFC4196837.1"/>
    </source>
</evidence>
<name>A0ABV8NMN8_9SPHI</name>
<feature type="non-terminal residue" evidence="4">
    <location>
        <position position="473"/>
    </location>
</feature>
<evidence type="ECO:0000313" key="5">
    <source>
        <dbReference type="Proteomes" id="UP001595792"/>
    </source>
</evidence>
<proteinExistence type="predicted"/>